<feature type="binding site" evidence="18">
    <location>
        <position position="173"/>
    </location>
    <ligand>
        <name>K(+)</name>
        <dbReference type="ChEBI" id="CHEBI:29103"/>
    </ligand>
</feature>
<dbReference type="PANTHER" id="PTHR12592:SF0">
    <property type="entry name" value="ATP-DEPENDENT (S)-NAD(P)H-HYDRATE DEHYDRATASE"/>
    <property type="match status" value="1"/>
</dbReference>
<keyword evidence="6 17" id="KW-0547">Nucleotide-binding</keyword>
<dbReference type="CDD" id="cd01171">
    <property type="entry name" value="YXKO-related"/>
    <property type="match status" value="1"/>
</dbReference>
<dbReference type="Pfam" id="PF03853">
    <property type="entry name" value="YjeF_N"/>
    <property type="match status" value="1"/>
</dbReference>
<dbReference type="FunFam" id="3.40.50.10260:FF:000003">
    <property type="entry name" value="Multifunctional fusion protein"/>
    <property type="match status" value="1"/>
</dbReference>
<keyword evidence="9 18" id="KW-0630">Potassium</keyword>
<feature type="domain" description="YjeF C-terminal" evidence="20">
    <location>
        <begin position="230"/>
        <end position="504"/>
    </location>
</feature>
<evidence type="ECO:0000256" key="8">
    <source>
        <dbReference type="ARBA" id="ARBA00022857"/>
    </source>
</evidence>
<dbReference type="KEGG" id="pis:Pisl_1934"/>
<dbReference type="GO" id="GO:0016301">
    <property type="term" value="F:kinase activity"/>
    <property type="evidence" value="ECO:0007669"/>
    <property type="project" value="UniProtKB-KW"/>
</dbReference>
<dbReference type="PROSITE" id="PS01049">
    <property type="entry name" value="YJEF_C_1"/>
    <property type="match status" value="1"/>
</dbReference>
<gene>
    <name evidence="18" type="primary">nnrE</name>
    <name evidence="17" type="synonym">nnrD</name>
    <name evidence="22" type="ordered locus">Pisl_1934</name>
</gene>
<comment type="function">
    <text evidence="17">Catalyzes the dehydration of the S-form of NAD(P)HX at the expense of ADP, which is converted to AMP. Together with NAD(P)HX epimerase, which catalyzes the epimerization of the S- and R-forms, the enzyme allows the repair of both epimers of NAD(P)HX, a damaged form of NAD(P)H that is a result of enzymatic or heat-dependent hydration.</text>
</comment>
<dbReference type="GO" id="GO:0110051">
    <property type="term" value="P:metabolite repair"/>
    <property type="evidence" value="ECO:0007669"/>
    <property type="project" value="TreeGrafter"/>
</dbReference>
<evidence type="ECO:0000256" key="3">
    <source>
        <dbReference type="ARBA" id="ARBA00006001"/>
    </source>
</evidence>
<dbReference type="InterPro" id="IPR030677">
    <property type="entry name" value="Nnr"/>
</dbReference>
<evidence type="ECO:0000256" key="13">
    <source>
        <dbReference type="ARBA" id="ARBA00023268"/>
    </source>
</evidence>
<feature type="binding site" evidence="17">
    <location>
        <position position="265"/>
    </location>
    <ligand>
        <name>(6S)-NADPHX</name>
        <dbReference type="ChEBI" id="CHEBI:64076"/>
    </ligand>
</feature>
<keyword evidence="13" id="KW-0511">Multifunctional enzyme</keyword>
<organism evidence="22 23">
    <name type="scientific">Pyrobaculum islandicum (strain DSM 4184 / JCM 9189 / GEO3)</name>
    <dbReference type="NCBI Taxonomy" id="384616"/>
    <lineage>
        <taxon>Archaea</taxon>
        <taxon>Thermoproteota</taxon>
        <taxon>Thermoprotei</taxon>
        <taxon>Thermoproteales</taxon>
        <taxon>Thermoproteaceae</taxon>
        <taxon>Pyrobaculum</taxon>
    </lineage>
</organism>
<dbReference type="AlphaFoldDB" id="A1RVU9"/>
<dbReference type="Gene3D" id="3.40.50.10260">
    <property type="entry name" value="YjeF N-terminal domain"/>
    <property type="match status" value="1"/>
</dbReference>
<dbReference type="EC" id="5.1.99.6" evidence="19"/>
<dbReference type="HAMAP" id="MF_01965">
    <property type="entry name" value="NADHX_dehydratase"/>
    <property type="match status" value="1"/>
</dbReference>
<comment type="catalytic activity">
    <reaction evidence="15 17 19">
        <text>(6S)-NADHX + ADP = AMP + phosphate + NADH + H(+)</text>
        <dbReference type="Rhea" id="RHEA:32223"/>
        <dbReference type="ChEBI" id="CHEBI:15378"/>
        <dbReference type="ChEBI" id="CHEBI:43474"/>
        <dbReference type="ChEBI" id="CHEBI:57945"/>
        <dbReference type="ChEBI" id="CHEBI:64074"/>
        <dbReference type="ChEBI" id="CHEBI:456215"/>
        <dbReference type="ChEBI" id="CHEBI:456216"/>
        <dbReference type="EC" id="4.2.1.136"/>
    </reaction>
</comment>
<feature type="binding site" evidence="18">
    <location>
        <position position="170"/>
    </location>
    <ligand>
        <name>(6S)-NADPHX</name>
        <dbReference type="ChEBI" id="CHEBI:64076"/>
    </ligand>
</feature>
<dbReference type="PIRSF" id="PIRSF017184">
    <property type="entry name" value="Nnr"/>
    <property type="match status" value="1"/>
</dbReference>
<evidence type="ECO:0000256" key="12">
    <source>
        <dbReference type="ARBA" id="ARBA00023239"/>
    </source>
</evidence>
<feature type="binding site" evidence="18">
    <location>
        <begin position="66"/>
        <end position="70"/>
    </location>
    <ligand>
        <name>(6S)-NADPHX</name>
        <dbReference type="ChEBI" id="CHEBI:64076"/>
    </ligand>
</feature>
<dbReference type="Proteomes" id="UP000002595">
    <property type="component" value="Chromosome"/>
</dbReference>
<name>A1RVU9_PYRIL</name>
<comment type="subunit">
    <text evidence="17">Homotetramer.</text>
</comment>
<comment type="function">
    <text evidence="18">Catalyzes the epimerization of the S- and R-forms of NAD(P)HX, a damaged form of NAD(P)H that is a result of enzymatic or heat-dependent hydration. This is a prerequisite for the S-specific NAD(P)H-hydrate dehydratase to allow the repair of both epimers of NAD(P)HX.</text>
</comment>
<comment type="cofactor">
    <cofactor evidence="18 19">
        <name>K(+)</name>
        <dbReference type="ChEBI" id="CHEBI:29103"/>
    </cofactor>
    <text evidence="18 19">Binds 1 potassium ion per subunit.</text>
</comment>
<evidence type="ECO:0000256" key="9">
    <source>
        <dbReference type="ARBA" id="ARBA00022958"/>
    </source>
</evidence>
<dbReference type="SUPFAM" id="SSF64153">
    <property type="entry name" value="YjeF N-terminal domain-like"/>
    <property type="match status" value="1"/>
</dbReference>
<dbReference type="EC" id="4.2.1.136" evidence="19"/>
<dbReference type="PANTHER" id="PTHR12592">
    <property type="entry name" value="ATP-DEPENDENT (S)-NAD(P)H-HYDRATE DEHYDRATASE FAMILY MEMBER"/>
    <property type="match status" value="1"/>
</dbReference>
<keyword evidence="22" id="KW-0808">Transferase</keyword>
<comment type="catalytic activity">
    <reaction evidence="2 18 19">
        <text>(6R)-NADPHX = (6S)-NADPHX</text>
        <dbReference type="Rhea" id="RHEA:32227"/>
        <dbReference type="ChEBI" id="CHEBI:64076"/>
        <dbReference type="ChEBI" id="CHEBI:64077"/>
        <dbReference type="EC" id="5.1.99.6"/>
    </reaction>
</comment>
<comment type="function">
    <text evidence="14 19">Bifunctional enzyme that catalyzes the epimerization of the S- and R-forms of NAD(P)HX and the dehydration of the S-form of NAD(P)HX at the expense of ADP, which is converted to AMP. This allows the repair of both epimers of NAD(P)HX, a damaged form of NAD(P)H that is a result of enzymatic or heat-dependent hydration.</text>
</comment>
<evidence type="ECO:0000256" key="11">
    <source>
        <dbReference type="ARBA" id="ARBA00023235"/>
    </source>
</evidence>
<dbReference type="STRING" id="384616.Pisl_1934"/>
<comment type="similarity">
    <text evidence="4 19">In the C-terminal section; belongs to the NnrD/CARKD family.</text>
</comment>
<dbReference type="InterPro" id="IPR036652">
    <property type="entry name" value="YjeF_N_dom_sf"/>
</dbReference>
<dbReference type="EMBL" id="CP000504">
    <property type="protein sequence ID" value="ABL89081.1"/>
    <property type="molecule type" value="Genomic_DNA"/>
</dbReference>
<dbReference type="GO" id="GO:0046872">
    <property type="term" value="F:metal ion binding"/>
    <property type="evidence" value="ECO:0007669"/>
    <property type="project" value="UniProtKB-UniRule"/>
</dbReference>
<reference evidence="22" key="1">
    <citation type="submission" date="2006-12" db="EMBL/GenBank/DDBJ databases">
        <title>Complete sequence of Pyrobaculum islandicum DSM 4184.</title>
        <authorList>
            <person name="Copeland A."/>
            <person name="Lucas S."/>
            <person name="Lapidus A."/>
            <person name="Barry K."/>
            <person name="Detter J.C."/>
            <person name="Glavina del Rio T."/>
            <person name="Dalin E."/>
            <person name="Tice H."/>
            <person name="Pitluck S."/>
            <person name="Meincke L."/>
            <person name="Brettin T."/>
            <person name="Bruce D."/>
            <person name="Han C."/>
            <person name="Tapia R."/>
            <person name="Gilna P."/>
            <person name="Schmutz J."/>
            <person name="Larimer F."/>
            <person name="Land M."/>
            <person name="Hauser L."/>
            <person name="Kyrpides N."/>
            <person name="Mikhailova N."/>
            <person name="Cozen A.E."/>
            <person name="Fitz-Gibbon S.T."/>
            <person name="House C.H."/>
            <person name="Saltikov C."/>
            <person name="Lowe T."/>
            <person name="Richardson P."/>
        </authorList>
    </citation>
    <scope>NUCLEOTIDE SEQUENCE [LARGE SCALE GENOMIC DNA]</scope>
    <source>
        <strain evidence="22">DSM 4184</strain>
    </source>
</reference>
<feature type="binding site" evidence="17">
    <location>
        <position position="446"/>
    </location>
    <ligand>
        <name>(6S)-NADPHX</name>
        <dbReference type="ChEBI" id="CHEBI:64076"/>
    </ligand>
</feature>
<dbReference type="SUPFAM" id="SSF53613">
    <property type="entry name" value="Ribokinase-like"/>
    <property type="match status" value="1"/>
</dbReference>
<comment type="similarity">
    <text evidence="17">Belongs to the NnrD/CARKD family.</text>
</comment>
<keyword evidence="7 17" id="KW-0067">ATP-binding</keyword>
<evidence type="ECO:0000256" key="16">
    <source>
        <dbReference type="ARBA" id="ARBA00049209"/>
    </source>
</evidence>
<feature type="binding site" evidence="18">
    <location>
        <begin position="141"/>
        <end position="147"/>
    </location>
    <ligand>
        <name>(6S)-NADPHX</name>
        <dbReference type="ChEBI" id="CHEBI:64076"/>
    </ligand>
</feature>
<dbReference type="GO" id="GO:0052855">
    <property type="term" value="F:ADP-dependent NAD(P)H-hydrate dehydratase activity"/>
    <property type="evidence" value="ECO:0007669"/>
    <property type="project" value="UniProtKB-UniRule"/>
</dbReference>
<accession>A1RVU9</accession>
<dbReference type="PROSITE" id="PS51385">
    <property type="entry name" value="YJEF_N"/>
    <property type="match status" value="1"/>
</dbReference>
<dbReference type="PROSITE" id="PS51383">
    <property type="entry name" value="YJEF_C_3"/>
    <property type="match status" value="1"/>
</dbReference>
<keyword evidence="23" id="KW-1185">Reference proteome</keyword>
<comment type="similarity">
    <text evidence="3 19">In the N-terminal section; belongs to the NnrE/AIBP family.</text>
</comment>
<dbReference type="InterPro" id="IPR029056">
    <property type="entry name" value="Ribokinase-like"/>
</dbReference>
<dbReference type="InterPro" id="IPR004443">
    <property type="entry name" value="YjeF_N_dom"/>
</dbReference>
<feature type="binding site" evidence="18">
    <location>
        <position position="137"/>
    </location>
    <ligand>
        <name>K(+)</name>
        <dbReference type="ChEBI" id="CHEBI:29103"/>
    </ligand>
</feature>
<dbReference type="GO" id="GO:0046496">
    <property type="term" value="P:nicotinamide nucleotide metabolic process"/>
    <property type="evidence" value="ECO:0007669"/>
    <property type="project" value="UniProtKB-UniRule"/>
</dbReference>
<evidence type="ECO:0000256" key="7">
    <source>
        <dbReference type="ARBA" id="ARBA00022840"/>
    </source>
</evidence>
<protein>
    <recommendedName>
        <fullName evidence="19">Bifunctional NAD(P)H-hydrate repair enzyme</fullName>
    </recommendedName>
    <alternativeName>
        <fullName evidence="19">Nicotinamide nucleotide repair protein</fullName>
    </alternativeName>
    <domain>
        <recommendedName>
            <fullName evidence="19">ADP-dependent (S)-NAD(P)H-hydrate dehydratase</fullName>
            <ecNumber evidence="19">4.2.1.136</ecNumber>
        </recommendedName>
        <alternativeName>
            <fullName evidence="19">ADP-dependent NAD(P)HX dehydratase</fullName>
        </alternativeName>
    </domain>
    <domain>
        <recommendedName>
            <fullName evidence="19">NAD(P)H-hydrate epimerase</fullName>
            <ecNumber evidence="19">5.1.99.6</ecNumber>
        </recommendedName>
    </domain>
</protein>
<evidence type="ECO:0000256" key="18">
    <source>
        <dbReference type="HAMAP-Rule" id="MF_01966"/>
    </source>
</evidence>
<feature type="binding site" evidence="17">
    <location>
        <position position="333"/>
    </location>
    <ligand>
        <name>(6S)-NADPHX</name>
        <dbReference type="ChEBI" id="CHEBI:64076"/>
    </ligand>
</feature>
<keyword evidence="8 17" id="KW-0521">NADP</keyword>
<proteinExistence type="inferred from homology"/>
<evidence type="ECO:0000256" key="17">
    <source>
        <dbReference type="HAMAP-Rule" id="MF_01965"/>
    </source>
</evidence>
<dbReference type="NCBIfam" id="TIGR00197">
    <property type="entry name" value="yjeF_nterm"/>
    <property type="match status" value="1"/>
</dbReference>
<evidence type="ECO:0000256" key="19">
    <source>
        <dbReference type="PIRNR" id="PIRNR017184"/>
    </source>
</evidence>
<comment type="catalytic activity">
    <reaction evidence="1 18 19">
        <text>(6R)-NADHX = (6S)-NADHX</text>
        <dbReference type="Rhea" id="RHEA:32215"/>
        <dbReference type="ChEBI" id="CHEBI:64074"/>
        <dbReference type="ChEBI" id="CHEBI:64075"/>
        <dbReference type="EC" id="5.1.99.6"/>
    </reaction>
</comment>
<evidence type="ECO:0000313" key="23">
    <source>
        <dbReference type="Proteomes" id="UP000002595"/>
    </source>
</evidence>
<keyword evidence="22" id="KW-0418">Kinase</keyword>
<keyword evidence="10 17" id="KW-0520">NAD</keyword>
<dbReference type="Pfam" id="PF01256">
    <property type="entry name" value="Carb_kinase"/>
    <property type="match status" value="1"/>
</dbReference>
<comment type="cofactor">
    <cofactor evidence="17">
        <name>Mg(2+)</name>
        <dbReference type="ChEBI" id="CHEBI:18420"/>
    </cofactor>
</comment>
<sequence>MFLSVCIVDDMEAISSLEMYVVDRNAEWLGVPRLVLMENAGAAVARNVVGRFPGARRVLVVCGTGDNGGDGYVAARHLHGAGLWVRVVGLGEPREELARANFEAVRRLWGVELALAATPLELLALQDWFLWADVIIDAVLGTGVRGALREPHATAVDLMNAAPAPKVAVDVPSGLDPDTGEVRDKAVRAALTVTFHKPKRGLLAEGARRYVGELVVEPIGIPPEAEVVVGPGDFAYLDFSRRADAKKGDHGRVLVVGGSLEYSGAPMYVALAALRSGVDLAVIAAPEPAAQAAKAYSPDIIAVPLEGPRLSLRHVEKVLRLAEKFDVVAIGPGLGLEGETPDAVKEIAARVKKPLVVDADAIKALGGSPVGGPQVVYTPHAGEFKALTGVEPPRGLRERAEAVREWAGRIGAVILLKGRYDVASDGRRVKINTTGTPAMTVGGTGDVLTGLTAAFMTKTRDPLEAAAVAAFVNGLAGEEAAAQLGFHITASDLIEKIPSVVRRYAREDITSPRP</sequence>
<evidence type="ECO:0000259" key="21">
    <source>
        <dbReference type="PROSITE" id="PS51385"/>
    </source>
</evidence>
<feature type="binding site" evidence="17">
    <location>
        <position position="445"/>
    </location>
    <ligand>
        <name>AMP</name>
        <dbReference type="ChEBI" id="CHEBI:456215"/>
    </ligand>
</feature>
<evidence type="ECO:0000259" key="20">
    <source>
        <dbReference type="PROSITE" id="PS51383"/>
    </source>
</evidence>
<dbReference type="GO" id="GO:0005524">
    <property type="term" value="F:ATP binding"/>
    <property type="evidence" value="ECO:0007669"/>
    <property type="project" value="UniProtKB-UniRule"/>
</dbReference>
<dbReference type="Gene3D" id="3.40.1190.20">
    <property type="match status" value="1"/>
</dbReference>
<dbReference type="HAMAP" id="MF_01966">
    <property type="entry name" value="NADHX_epimerase"/>
    <property type="match status" value="1"/>
</dbReference>
<evidence type="ECO:0000256" key="1">
    <source>
        <dbReference type="ARBA" id="ARBA00000013"/>
    </source>
</evidence>
<dbReference type="eggNOG" id="arCOG00018">
    <property type="taxonomic scope" value="Archaea"/>
</dbReference>
<evidence type="ECO:0000256" key="4">
    <source>
        <dbReference type="ARBA" id="ARBA00009524"/>
    </source>
</evidence>
<comment type="catalytic activity">
    <reaction evidence="16 17 19">
        <text>(6S)-NADPHX + ADP = AMP + phosphate + NADPH + H(+)</text>
        <dbReference type="Rhea" id="RHEA:32235"/>
        <dbReference type="ChEBI" id="CHEBI:15378"/>
        <dbReference type="ChEBI" id="CHEBI:43474"/>
        <dbReference type="ChEBI" id="CHEBI:57783"/>
        <dbReference type="ChEBI" id="CHEBI:64076"/>
        <dbReference type="ChEBI" id="CHEBI:456215"/>
        <dbReference type="ChEBI" id="CHEBI:456216"/>
        <dbReference type="EC" id="4.2.1.136"/>
    </reaction>
</comment>
<feature type="binding site" evidence="18">
    <location>
        <position position="67"/>
    </location>
    <ligand>
        <name>K(+)</name>
        <dbReference type="ChEBI" id="CHEBI:29103"/>
    </ligand>
</feature>
<keyword evidence="12 17" id="KW-0456">Lyase</keyword>
<evidence type="ECO:0000313" key="22">
    <source>
        <dbReference type="EMBL" id="ABL89081.1"/>
    </source>
</evidence>
<evidence type="ECO:0000256" key="14">
    <source>
        <dbReference type="ARBA" id="ARBA00025153"/>
    </source>
</evidence>
<evidence type="ECO:0000256" key="6">
    <source>
        <dbReference type="ARBA" id="ARBA00022741"/>
    </source>
</evidence>
<keyword evidence="11 18" id="KW-0413">Isomerase</keyword>
<evidence type="ECO:0000256" key="15">
    <source>
        <dbReference type="ARBA" id="ARBA00048238"/>
    </source>
</evidence>
<dbReference type="InterPro" id="IPR000631">
    <property type="entry name" value="CARKD"/>
</dbReference>
<evidence type="ECO:0000256" key="2">
    <source>
        <dbReference type="ARBA" id="ARBA00000909"/>
    </source>
</evidence>
<evidence type="ECO:0000256" key="5">
    <source>
        <dbReference type="ARBA" id="ARBA00022723"/>
    </source>
</evidence>
<dbReference type="GO" id="GO:0052856">
    <property type="term" value="F:NAD(P)HX epimerase activity"/>
    <property type="evidence" value="ECO:0007669"/>
    <property type="project" value="UniProtKB-UniRule"/>
</dbReference>
<feature type="binding site" evidence="17">
    <location>
        <position position="380"/>
    </location>
    <ligand>
        <name>(6S)-NADPHX</name>
        <dbReference type="ChEBI" id="CHEBI:64076"/>
    </ligand>
</feature>
<comment type="similarity">
    <text evidence="18">Belongs to the NnrE/AIBP family.</text>
</comment>
<comment type="caution">
    <text evidence="17">Lacks conserved residue(s) required for the propagation of feature annotation.</text>
</comment>
<feature type="domain" description="YjeF N-terminal" evidence="21">
    <location>
        <begin position="19"/>
        <end position="227"/>
    </location>
</feature>
<dbReference type="InterPro" id="IPR017953">
    <property type="entry name" value="Carbohydrate_kinase_pred_CS"/>
</dbReference>
<keyword evidence="5 18" id="KW-0479">Metal-binding</keyword>
<evidence type="ECO:0000256" key="10">
    <source>
        <dbReference type="ARBA" id="ARBA00023027"/>
    </source>
</evidence>
<dbReference type="HOGENOM" id="CLU_024853_4_1_2"/>
<dbReference type="NCBIfam" id="TIGR00196">
    <property type="entry name" value="yjeF_cterm"/>
    <property type="match status" value="1"/>
</dbReference>